<dbReference type="Proteomes" id="UP000293874">
    <property type="component" value="Unassembled WGS sequence"/>
</dbReference>
<keyword evidence="4" id="KW-1185">Reference proteome</keyword>
<reference evidence="3 4" key="1">
    <citation type="submission" date="2019-02" db="EMBL/GenBank/DDBJ databases">
        <title>Genomic Encyclopedia of Type Strains, Phase IV (KMG-IV): sequencing the most valuable type-strain genomes for metagenomic binning, comparative biology and taxonomic classification.</title>
        <authorList>
            <person name="Goeker M."/>
        </authorList>
    </citation>
    <scope>NUCLEOTIDE SEQUENCE [LARGE SCALE GENOMIC DNA]</scope>
    <source>
        <strain evidence="3 4">DSM 18116</strain>
    </source>
</reference>
<dbReference type="InterPro" id="IPR050553">
    <property type="entry name" value="Thioredoxin_ResA/DsbE_sf"/>
</dbReference>
<name>A0A4Q7MCP1_9BACT</name>
<dbReference type="AlphaFoldDB" id="A0A4Q7MCP1"/>
<accession>A0A4Q7MCP1</accession>
<dbReference type="Pfam" id="PF00578">
    <property type="entry name" value="AhpC-TSA"/>
    <property type="match status" value="1"/>
</dbReference>
<gene>
    <name evidence="3" type="ORF">EV199_5923</name>
</gene>
<dbReference type="PANTHER" id="PTHR42852">
    <property type="entry name" value="THIOL:DISULFIDE INTERCHANGE PROTEIN DSBE"/>
    <property type="match status" value="1"/>
</dbReference>
<proteinExistence type="predicted"/>
<dbReference type="InterPro" id="IPR036249">
    <property type="entry name" value="Thioredoxin-like_sf"/>
</dbReference>
<feature type="domain" description="Thioredoxin" evidence="2">
    <location>
        <begin position="40"/>
        <end position="225"/>
    </location>
</feature>
<protein>
    <submittedName>
        <fullName evidence="3">Thiol-disulfide isomerase/thioredoxin</fullName>
    </submittedName>
</protein>
<feature type="chain" id="PRO_5020523558" evidence="1">
    <location>
        <begin position="25"/>
        <end position="461"/>
    </location>
</feature>
<organism evidence="3 4">
    <name type="scientific">Pseudobacter ginsenosidimutans</name>
    <dbReference type="NCBI Taxonomy" id="661488"/>
    <lineage>
        <taxon>Bacteria</taxon>
        <taxon>Pseudomonadati</taxon>
        <taxon>Bacteroidota</taxon>
        <taxon>Chitinophagia</taxon>
        <taxon>Chitinophagales</taxon>
        <taxon>Chitinophagaceae</taxon>
        <taxon>Pseudobacter</taxon>
    </lineage>
</organism>
<dbReference type="InterPro" id="IPR013766">
    <property type="entry name" value="Thioredoxin_domain"/>
</dbReference>
<comment type="caution">
    <text evidence="3">The sequence shown here is derived from an EMBL/GenBank/DDBJ whole genome shotgun (WGS) entry which is preliminary data.</text>
</comment>
<dbReference type="PANTHER" id="PTHR42852:SF13">
    <property type="entry name" value="PROTEIN DIPZ"/>
    <property type="match status" value="1"/>
</dbReference>
<dbReference type="Gene3D" id="3.40.30.10">
    <property type="entry name" value="Glutaredoxin"/>
    <property type="match status" value="1"/>
</dbReference>
<dbReference type="SUPFAM" id="SSF52833">
    <property type="entry name" value="Thioredoxin-like"/>
    <property type="match status" value="1"/>
</dbReference>
<dbReference type="GO" id="GO:0016209">
    <property type="term" value="F:antioxidant activity"/>
    <property type="evidence" value="ECO:0007669"/>
    <property type="project" value="InterPro"/>
</dbReference>
<feature type="signal peptide" evidence="1">
    <location>
        <begin position="1"/>
        <end position="24"/>
    </location>
</feature>
<keyword evidence="1" id="KW-0732">Signal</keyword>
<dbReference type="PROSITE" id="PS51352">
    <property type="entry name" value="THIOREDOXIN_2"/>
    <property type="match status" value="1"/>
</dbReference>
<dbReference type="GO" id="GO:0016491">
    <property type="term" value="F:oxidoreductase activity"/>
    <property type="evidence" value="ECO:0007669"/>
    <property type="project" value="InterPro"/>
</dbReference>
<evidence type="ECO:0000259" key="2">
    <source>
        <dbReference type="PROSITE" id="PS51352"/>
    </source>
</evidence>
<keyword evidence="3" id="KW-0413">Isomerase</keyword>
<evidence type="ECO:0000313" key="4">
    <source>
        <dbReference type="Proteomes" id="UP000293874"/>
    </source>
</evidence>
<dbReference type="GO" id="GO:0016853">
    <property type="term" value="F:isomerase activity"/>
    <property type="evidence" value="ECO:0007669"/>
    <property type="project" value="UniProtKB-KW"/>
</dbReference>
<dbReference type="InterPro" id="IPR000866">
    <property type="entry name" value="AhpC/TSA"/>
</dbReference>
<evidence type="ECO:0000256" key="1">
    <source>
        <dbReference type="SAM" id="SignalP"/>
    </source>
</evidence>
<evidence type="ECO:0000313" key="3">
    <source>
        <dbReference type="EMBL" id="RZS65167.1"/>
    </source>
</evidence>
<dbReference type="EMBL" id="SGXA01000006">
    <property type="protein sequence ID" value="RZS65167.1"/>
    <property type="molecule type" value="Genomic_DNA"/>
</dbReference>
<sequence length="461" mass="52671">MHYRYFALKFAFMLLPAFTGTVLAQTAVSARIGTGNDQVYRIGDKLPDLQFKNLINYSASQTSLNAHKGKLVIIDFWEQGCSLCMEIFPKVQKLQEKYKDKMQFITVTKLTDKKQFARGMEIFPALKHFKLPTVLLDDQLFKNFPFESISHLVWINGNGVVKAITSSDYVTEENIQLALKGGDLPWPVKNDVLNFEAGRPLLHFEADRVKPPSELFYSALTAHIDGIDPIDQNLEDTINNTYTYIRYNHPVGLICDVSLTGFGSGRIDPKLLVVEEGDKNRFIFTKGKGYRNVWQMKNSYCYTIRLPLSMTQEERGEFIKNDLTRWLGVIGITAKMEEREIPCYDLVRTADGKPFPLSKKGKEEKAKAVYPFDSSHFTNIPLASLFNVDYGYFNEFPHLIMNKTGYSDSTRVDLNFSADYLSSPEQFKKELQQYGLDLVPATTRMKVHVISDKGYSRNLKP</sequence>